<feature type="region of interest" description="Disordered" evidence="1">
    <location>
        <begin position="461"/>
        <end position="600"/>
    </location>
</feature>
<evidence type="ECO:0000313" key="2">
    <source>
        <dbReference type="EnsemblPlants" id="OMERI04G13530.1"/>
    </source>
</evidence>
<dbReference type="Gramene" id="OMERI04G13530.1">
    <property type="protein sequence ID" value="OMERI04G13530.1"/>
    <property type="gene ID" value="OMERI04G13530"/>
</dbReference>
<dbReference type="HOGENOM" id="CLU_007753_0_0_1"/>
<protein>
    <recommendedName>
        <fullName evidence="4">UBZ4-type domain-containing protein</fullName>
    </recommendedName>
</protein>
<dbReference type="EnsemblPlants" id="OMERI04G13530.1">
    <property type="protein sequence ID" value="OMERI04G13530.1"/>
    <property type="gene ID" value="OMERI04G13530"/>
</dbReference>
<dbReference type="Proteomes" id="UP000008021">
    <property type="component" value="Chromosome 4"/>
</dbReference>
<feature type="compositionally biased region" description="Polar residues" evidence="1">
    <location>
        <begin position="488"/>
        <end position="500"/>
    </location>
</feature>
<name>A0A0E0DF80_9ORYZ</name>
<evidence type="ECO:0008006" key="4">
    <source>
        <dbReference type="Google" id="ProtNLM"/>
    </source>
</evidence>
<evidence type="ECO:0000313" key="3">
    <source>
        <dbReference type="Proteomes" id="UP000008021"/>
    </source>
</evidence>
<feature type="region of interest" description="Disordered" evidence="1">
    <location>
        <begin position="759"/>
        <end position="793"/>
    </location>
</feature>
<dbReference type="AlphaFoldDB" id="A0A0E0DF80"/>
<feature type="region of interest" description="Disordered" evidence="1">
    <location>
        <begin position="676"/>
        <end position="741"/>
    </location>
</feature>
<dbReference type="Gene3D" id="3.30.160.60">
    <property type="entry name" value="Classic Zinc Finger"/>
    <property type="match status" value="1"/>
</dbReference>
<feature type="compositionally biased region" description="Basic and acidic residues" evidence="1">
    <location>
        <begin position="464"/>
        <end position="474"/>
    </location>
</feature>
<dbReference type="PANTHER" id="PTHR35767:SF1">
    <property type="entry name" value="HAPLESS PROTEIN"/>
    <property type="match status" value="1"/>
</dbReference>
<proteinExistence type="predicted"/>
<accession>A0A0E0DF80</accession>
<organism evidence="2">
    <name type="scientific">Oryza meridionalis</name>
    <dbReference type="NCBI Taxonomy" id="40149"/>
    <lineage>
        <taxon>Eukaryota</taxon>
        <taxon>Viridiplantae</taxon>
        <taxon>Streptophyta</taxon>
        <taxon>Embryophyta</taxon>
        <taxon>Tracheophyta</taxon>
        <taxon>Spermatophyta</taxon>
        <taxon>Magnoliopsida</taxon>
        <taxon>Liliopsida</taxon>
        <taxon>Poales</taxon>
        <taxon>Poaceae</taxon>
        <taxon>BOP clade</taxon>
        <taxon>Oryzoideae</taxon>
        <taxon>Oryzeae</taxon>
        <taxon>Oryzinae</taxon>
        <taxon>Oryza</taxon>
    </lineage>
</organism>
<feature type="region of interest" description="Disordered" evidence="1">
    <location>
        <begin position="634"/>
        <end position="658"/>
    </location>
</feature>
<feature type="compositionally biased region" description="Low complexity" evidence="1">
    <location>
        <begin position="885"/>
        <end position="902"/>
    </location>
</feature>
<feature type="compositionally biased region" description="Polar residues" evidence="1">
    <location>
        <begin position="545"/>
        <end position="568"/>
    </location>
</feature>
<feature type="region of interest" description="Disordered" evidence="1">
    <location>
        <begin position="404"/>
        <end position="423"/>
    </location>
</feature>
<keyword evidence="3" id="KW-1185">Reference proteome</keyword>
<feature type="region of interest" description="Disordered" evidence="1">
    <location>
        <begin position="179"/>
        <end position="207"/>
    </location>
</feature>
<sequence>MGALAPRRRGSGSESSSSSSSRSSRSGGVSEGVHQMLSSEEPSGPSCSSIQGVSAVPATSPGESPGSQDPTDLVQPCAKFSIRDYVFASRSKGIKRSWPFHPRSLQLCLKRGVKDLLPPFEPPDLIRSRSLITTINVEQSAASSEANAPVGLVKTRDDGSSIVNASNINFQSCQPVAESLGPSQYTSPEDGKSAVDQGENTNGLDHTDEVMPVDLQVNSCTKAIRQAEVAVPSWRSKNLDSSREPSEKKCKLVVKVGSLTRTEEVASNSSTVSDPMASKTCPVCKVFASTSNTTLNAHMDQCLSVESNTEPAEKVILKPKVKPRKKRLMVDIYKTARLFTLEDLDQRNGTNWAIELATPTTNKEVCTENRSPEVVPFDPRDDEREGDVYVDSNGIKIRILSKSSDASLVSRDEHNSRKVAKNETGKSMLMSKTCLKSKICKNKRLKFPGKKHSKTNRLNTQVRTHTDGDMHEHTSEDEEESTMHVQKPTESTSYGGSETIRQWVGSKRSGLSKNCAREVTDKASKSITPGTKKLARSSIRDFDDSQISDSPPEAFSSQPPEEMTTTSEANDDDERNGTSRLLRSIPRWSSKTTPSSNVIPKVPRSAAALAKRKIKEIGRRESYRSDNYDTVRNSTSIRNSVRRGPSSSVAGLSDGSNRVASTKKFRKNRSLLRTGRREFSPSNSGLVHGFGQDHGSNPNHTNKRFRVSNKETSKKLKHTQEDTADNNFSYESDVPALGQGDDQYDAAQQAGISQMYYEGEEPETEMQCASPSRSDPVDCSNDMSSDSLSPENNETADDVLVEGYSVAIVDPCSNEKSAYHAHIPNDVANNEVEEWQIDPSSTKESSACLTNNRDMCLGAPQDNSSITSNREDSNLDHGLVFDRGSSSSPVSTASTLSPSTSLRDSRTNRSEPGPSTVSLPTVEERISGSSNQETKSTPLAREGEQLPEKSCCCNCRESISRDSQVHDQSAMARPVPAFTGRPVPQLNIGLRASSSFSTYQRTSTKANPCLDSHDQTLAGKVSAEPTMTHPSYTTDCMSPSIQTQLPSPSNPILRLMGKNLMVMNSEESGHPQAPSSDYIMRGNYMAPGCFMPQNYQHIGDPAFMNTTPSTANHQIPLSSVQAGNFSAPTLHNGSMVQSDYHSPQKPYRNLLPVMHHPSYMMKEVIMIDDSPEHRSDPQISMLLPSAPSPATISVPNTVASRPFYCLPSQNQLLPRESAVGPLPVFTNINPIVGVSSSSQGNNAEVAHPYMSNPFYVQSPAGYINPSVYYSQNLR</sequence>
<feature type="compositionally biased region" description="Low complexity" evidence="1">
    <location>
        <begin position="12"/>
        <end position="49"/>
    </location>
</feature>
<feature type="region of interest" description="Disordered" evidence="1">
    <location>
        <begin position="859"/>
        <end position="943"/>
    </location>
</feature>
<dbReference type="STRING" id="40149.A0A0E0DF80"/>
<feature type="region of interest" description="Disordered" evidence="1">
    <location>
        <begin position="1"/>
        <end position="74"/>
    </location>
</feature>
<reference evidence="2" key="2">
    <citation type="submission" date="2018-05" db="EMBL/GenBank/DDBJ databases">
        <title>OmerRS3 (Oryza meridionalis Reference Sequence Version 3).</title>
        <authorList>
            <person name="Zhang J."/>
            <person name="Kudrna D."/>
            <person name="Lee S."/>
            <person name="Talag J."/>
            <person name="Welchert J."/>
            <person name="Wing R.A."/>
        </authorList>
    </citation>
    <scope>NUCLEOTIDE SEQUENCE [LARGE SCALE GENOMIC DNA]</scope>
    <source>
        <strain evidence="2">cv. OR44</strain>
    </source>
</reference>
<feature type="compositionally biased region" description="Basic and acidic residues" evidence="1">
    <location>
        <begin position="410"/>
        <end position="423"/>
    </location>
</feature>
<feature type="compositionally biased region" description="Polar residues" evidence="1">
    <location>
        <begin position="927"/>
        <end position="937"/>
    </location>
</feature>
<feature type="compositionally biased region" description="Polar residues" evidence="1">
    <location>
        <begin position="61"/>
        <end position="70"/>
    </location>
</feature>
<feature type="compositionally biased region" description="Basic residues" evidence="1">
    <location>
        <begin position="1"/>
        <end position="10"/>
    </location>
</feature>
<reference evidence="2" key="1">
    <citation type="submission" date="2015-04" db="UniProtKB">
        <authorList>
            <consortium name="EnsemblPlants"/>
        </authorList>
    </citation>
    <scope>IDENTIFICATION</scope>
</reference>
<dbReference type="eggNOG" id="ENOG502QS2C">
    <property type="taxonomic scope" value="Eukaryota"/>
</dbReference>
<feature type="compositionally biased region" description="Polar residues" evidence="1">
    <location>
        <begin position="781"/>
        <end position="793"/>
    </location>
</feature>
<feature type="compositionally biased region" description="Basic and acidic residues" evidence="1">
    <location>
        <begin position="515"/>
        <end position="524"/>
    </location>
</feature>
<feature type="compositionally biased region" description="Polar residues" evidence="1">
    <location>
        <begin position="587"/>
        <end position="598"/>
    </location>
</feature>
<evidence type="ECO:0000256" key="1">
    <source>
        <dbReference type="SAM" id="MobiDB-lite"/>
    </source>
</evidence>
<dbReference type="PANTHER" id="PTHR35767">
    <property type="entry name" value="HAPLESS PROTEIN"/>
    <property type="match status" value="1"/>
</dbReference>
<feature type="compositionally biased region" description="Basic and acidic residues" evidence="1">
    <location>
        <begin position="708"/>
        <end position="721"/>
    </location>
</feature>